<evidence type="ECO:0000256" key="1">
    <source>
        <dbReference type="SAM" id="MobiDB-lite"/>
    </source>
</evidence>
<sequence length="101" mass="10619">MFGNGSGVGAFDESQKQGVPKPKEIVSHPNNIDLTSALRASGNADEQGENEGLLINHSDGNSSELLGDFDSSSVENGISSINRESQNSEGLDERNVDDVSV</sequence>
<evidence type="ECO:0000313" key="3">
    <source>
        <dbReference type="Proteomes" id="UP001156870"/>
    </source>
</evidence>
<name>A0AA37WKM8_9GAMM</name>
<feature type="compositionally biased region" description="Basic and acidic residues" evidence="1">
    <location>
        <begin position="91"/>
        <end position="101"/>
    </location>
</feature>
<dbReference type="Proteomes" id="UP001156870">
    <property type="component" value="Unassembled WGS sequence"/>
</dbReference>
<accession>A0AA37WKM8</accession>
<feature type="region of interest" description="Disordered" evidence="1">
    <location>
        <begin position="1"/>
        <end position="101"/>
    </location>
</feature>
<dbReference type="EMBL" id="BSPD01000017">
    <property type="protein sequence ID" value="GLS24679.1"/>
    <property type="molecule type" value="Genomic_DNA"/>
</dbReference>
<protein>
    <submittedName>
        <fullName evidence="2">Uncharacterized protein</fullName>
    </submittedName>
</protein>
<organism evidence="2 3">
    <name type="scientific">Marinibactrum halimedae</name>
    <dbReference type="NCBI Taxonomy" id="1444977"/>
    <lineage>
        <taxon>Bacteria</taxon>
        <taxon>Pseudomonadati</taxon>
        <taxon>Pseudomonadota</taxon>
        <taxon>Gammaproteobacteria</taxon>
        <taxon>Cellvibrionales</taxon>
        <taxon>Cellvibrionaceae</taxon>
        <taxon>Marinibactrum</taxon>
    </lineage>
</organism>
<evidence type="ECO:0000313" key="2">
    <source>
        <dbReference type="EMBL" id="GLS24679.1"/>
    </source>
</evidence>
<gene>
    <name evidence="2" type="ORF">GCM10007877_03930</name>
</gene>
<comment type="caution">
    <text evidence="2">The sequence shown here is derived from an EMBL/GenBank/DDBJ whole genome shotgun (WGS) entry which is preliminary data.</text>
</comment>
<dbReference type="AlphaFoldDB" id="A0AA37WKM8"/>
<keyword evidence="3" id="KW-1185">Reference proteome</keyword>
<proteinExistence type="predicted"/>
<reference evidence="2 3" key="1">
    <citation type="journal article" date="2014" name="Int. J. Syst. Evol. Microbiol.">
        <title>Complete genome sequence of Corynebacterium casei LMG S-19264T (=DSM 44701T), isolated from a smear-ripened cheese.</title>
        <authorList>
            <consortium name="US DOE Joint Genome Institute (JGI-PGF)"/>
            <person name="Walter F."/>
            <person name="Albersmeier A."/>
            <person name="Kalinowski J."/>
            <person name="Ruckert C."/>
        </authorList>
    </citation>
    <scope>NUCLEOTIDE SEQUENCE [LARGE SCALE GENOMIC DNA]</scope>
    <source>
        <strain evidence="2 3">NBRC 110095</strain>
    </source>
</reference>
<feature type="compositionally biased region" description="Polar residues" evidence="1">
    <location>
        <begin position="58"/>
        <end position="89"/>
    </location>
</feature>